<comment type="caution">
    <text evidence="1">The sequence shown here is derived from an EMBL/GenBank/DDBJ whole genome shotgun (WGS) entry which is preliminary data.</text>
</comment>
<organism evidence="1 2">
    <name type="scientific">Novosphingobium pituita</name>
    <dbReference type="NCBI Taxonomy" id="3056842"/>
    <lineage>
        <taxon>Bacteria</taxon>
        <taxon>Pseudomonadati</taxon>
        <taxon>Pseudomonadota</taxon>
        <taxon>Alphaproteobacteria</taxon>
        <taxon>Sphingomonadales</taxon>
        <taxon>Sphingomonadaceae</taxon>
        <taxon>Novosphingobium</taxon>
    </lineage>
</organism>
<evidence type="ECO:0000313" key="1">
    <source>
        <dbReference type="EMBL" id="GMM60551.1"/>
    </source>
</evidence>
<evidence type="ECO:0000313" key="2">
    <source>
        <dbReference type="Proteomes" id="UP001187221"/>
    </source>
</evidence>
<gene>
    <name evidence="1" type="ORF">NUTIK01_13280</name>
</gene>
<name>A0ABQ6P8U5_9SPHN</name>
<dbReference type="Proteomes" id="UP001187221">
    <property type="component" value="Unassembled WGS sequence"/>
</dbReference>
<protein>
    <recommendedName>
        <fullName evidence="3">HAD family hydrolase</fullName>
    </recommendedName>
</protein>
<reference evidence="1 2" key="1">
    <citation type="submission" date="2023-06" db="EMBL/GenBank/DDBJ databases">
        <title>Draft genome sequence of Novosphingobium sp. strain IK01.</title>
        <authorList>
            <person name="Hatamoto M."/>
            <person name="Ikarashi T."/>
            <person name="Yamaguchi T."/>
        </authorList>
    </citation>
    <scope>NUCLEOTIDE SEQUENCE [LARGE SCALE GENOMIC DNA]</scope>
    <source>
        <strain evidence="1 2">IK01</strain>
    </source>
</reference>
<keyword evidence="2" id="KW-1185">Reference proteome</keyword>
<accession>A0ABQ6P8U5</accession>
<dbReference type="EMBL" id="BTFW01000001">
    <property type="protein sequence ID" value="GMM60551.1"/>
    <property type="molecule type" value="Genomic_DNA"/>
</dbReference>
<proteinExistence type="predicted"/>
<dbReference type="RefSeq" id="WP_317974341.1">
    <property type="nucleotide sequence ID" value="NZ_BTFW01000001.1"/>
</dbReference>
<sequence length="498" mass="55747">MRTFDIFDTLIARRCIDPALVFEIVERKVGRPGFARARRQAEKVVSERDYTLDDIYAELARSGFCSQEEAKALSEAEIDTELAQVIPIRENMDQVRDGDMLITDMYLPLRVIKALLAKAGFKRKVGILLSSHGKRNGKVWRDRTLLPDTSLHMGDNWRSDIANARAAGFRAMHTTLSAPTQAERALMGHGYVQLARLVREARLTLCGTQGDAGTGGQTSRDRIRLLQVQYNLPMLVIISHYIAGEVIAKGYRNVLFSSRDCLFLKDVYEALAGDTCRARSHYFYTSRVSRLNASEDYLAYFRSIACDRSLVVDLCGTGWSLHQLYRHAGIAPDTFMFHFLGNRLATRLRYRAIARSQGTLAVGSLINGLSSLWIDQSLLEMANYNGMGMTLDVRKGAGAQDGADTMYPVLEDPDFPEAAQADIEVICQSVQHFVDLLRGSDREALRAEMGAHAKQRRSILFLLYRALVREAQALTGLIAYHGEQDARTVERLRQVGAA</sequence>
<evidence type="ECO:0008006" key="3">
    <source>
        <dbReference type="Google" id="ProtNLM"/>
    </source>
</evidence>